<dbReference type="InterPro" id="IPR011008">
    <property type="entry name" value="Dimeric_a/b-barrel"/>
</dbReference>
<organism evidence="3 4">
    <name type="scientific">Trametes coccinea (strain BRFM310)</name>
    <name type="common">Pycnoporus coccineus</name>
    <dbReference type="NCBI Taxonomy" id="1353009"/>
    <lineage>
        <taxon>Eukaryota</taxon>
        <taxon>Fungi</taxon>
        <taxon>Dikarya</taxon>
        <taxon>Basidiomycota</taxon>
        <taxon>Agaricomycotina</taxon>
        <taxon>Agaricomycetes</taxon>
        <taxon>Polyporales</taxon>
        <taxon>Polyporaceae</taxon>
        <taxon>Trametes</taxon>
    </lineage>
</organism>
<evidence type="ECO:0000313" key="3">
    <source>
        <dbReference type="EMBL" id="OSD04040.1"/>
    </source>
</evidence>
<dbReference type="OrthoDB" id="3183782at2759"/>
<dbReference type="STRING" id="1353009.A0A1Y2ISB7"/>
<comment type="similarity">
    <text evidence="1">Belongs to the tpcK family.</text>
</comment>
<dbReference type="Pfam" id="PF07110">
    <property type="entry name" value="EthD"/>
    <property type="match status" value="1"/>
</dbReference>
<evidence type="ECO:0000313" key="4">
    <source>
        <dbReference type="Proteomes" id="UP000193067"/>
    </source>
</evidence>
<name>A0A1Y2ISB7_TRAC3</name>
<dbReference type="GO" id="GO:0016491">
    <property type="term" value="F:oxidoreductase activity"/>
    <property type="evidence" value="ECO:0007669"/>
    <property type="project" value="InterPro"/>
</dbReference>
<dbReference type="EMBL" id="KZ084098">
    <property type="protein sequence ID" value="OSD04040.1"/>
    <property type="molecule type" value="Genomic_DNA"/>
</dbReference>
<gene>
    <name evidence="3" type="ORF">PYCCODRAFT_1476540</name>
</gene>
<proteinExistence type="inferred from homology"/>
<sequence>MARSQFRMTVLVKPKKGMSYEEFFDYWENMHAPLFSSMAIAKRNLRKYEQFNIDPEMTGVVRNKWGVGMGPVPPFAGIAQFEADTPEKILEIFDDEEYIKNVAPDGVNFVDRSAIQVVAGYYVTIFET</sequence>
<accession>A0A1Y2ISB7</accession>
<dbReference type="SUPFAM" id="SSF54909">
    <property type="entry name" value="Dimeric alpha+beta barrel"/>
    <property type="match status" value="1"/>
</dbReference>
<protein>
    <recommendedName>
        <fullName evidence="2">EthD domain-containing protein</fullName>
    </recommendedName>
</protein>
<keyword evidence="4" id="KW-1185">Reference proteome</keyword>
<evidence type="ECO:0000256" key="1">
    <source>
        <dbReference type="ARBA" id="ARBA00005986"/>
    </source>
</evidence>
<dbReference type="InterPro" id="IPR009799">
    <property type="entry name" value="EthD_dom"/>
</dbReference>
<dbReference type="AlphaFoldDB" id="A0A1Y2ISB7"/>
<reference evidence="3 4" key="1">
    <citation type="journal article" date="2015" name="Biotechnol. Biofuels">
        <title>Enhanced degradation of softwood versus hardwood by the white-rot fungus Pycnoporus coccineus.</title>
        <authorList>
            <person name="Couturier M."/>
            <person name="Navarro D."/>
            <person name="Chevret D."/>
            <person name="Henrissat B."/>
            <person name="Piumi F."/>
            <person name="Ruiz-Duenas F.J."/>
            <person name="Martinez A.T."/>
            <person name="Grigoriev I.V."/>
            <person name="Riley R."/>
            <person name="Lipzen A."/>
            <person name="Berrin J.G."/>
            <person name="Master E.R."/>
            <person name="Rosso M.N."/>
        </authorList>
    </citation>
    <scope>NUCLEOTIDE SEQUENCE [LARGE SCALE GENOMIC DNA]</scope>
    <source>
        <strain evidence="3 4">BRFM310</strain>
    </source>
</reference>
<dbReference type="Proteomes" id="UP000193067">
    <property type="component" value="Unassembled WGS sequence"/>
</dbReference>
<feature type="domain" description="EthD" evidence="2">
    <location>
        <begin position="15"/>
        <end position="113"/>
    </location>
</feature>
<evidence type="ECO:0000259" key="2">
    <source>
        <dbReference type="Pfam" id="PF07110"/>
    </source>
</evidence>
<dbReference type="Gene3D" id="3.30.70.100">
    <property type="match status" value="1"/>
</dbReference>